<reference evidence="1 2" key="1">
    <citation type="submission" date="2024-02" db="EMBL/GenBank/DDBJ databases">
        <title>High-quality chromosome-scale genome assembly of Pensacola bahiagrass (Paspalum notatum Flugge var. saurae).</title>
        <authorList>
            <person name="Vega J.M."/>
            <person name="Podio M."/>
            <person name="Orjuela J."/>
            <person name="Siena L.A."/>
            <person name="Pessino S.C."/>
            <person name="Combes M.C."/>
            <person name="Mariac C."/>
            <person name="Albertini E."/>
            <person name="Pupilli F."/>
            <person name="Ortiz J.P.A."/>
            <person name="Leblanc O."/>
        </authorList>
    </citation>
    <scope>NUCLEOTIDE SEQUENCE [LARGE SCALE GENOMIC DNA]</scope>
    <source>
        <strain evidence="1">R1</strain>
        <tissue evidence="1">Leaf</tissue>
    </source>
</reference>
<keyword evidence="2" id="KW-1185">Reference proteome</keyword>
<evidence type="ECO:0000313" key="1">
    <source>
        <dbReference type="EMBL" id="WVZ96125.1"/>
    </source>
</evidence>
<protein>
    <submittedName>
        <fullName evidence="1">Uncharacterized protein</fullName>
    </submittedName>
</protein>
<accession>A0AAQ3UTS8</accession>
<dbReference type="Proteomes" id="UP001341281">
    <property type="component" value="Chromosome 10"/>
</dbReference>
<evidence type="ECO:0000313" key="2">
    <source>
        <dbReference type="Proteomes" id="UP001341281"/>
    </source>
</evidence>
<sequence length="63" mass="6892">MTNDDPVDDENPINDNKRAQMIGTVLVPEHSITVTFALQIDNIITQASYGPLLGEQHSMVVPS</sequence>
<proteinExistence type="predicted"/>
<dbReference type="AlphaFoldDB" id="A0AAQ3UTS8"/>
<name>A0AAQ3UTS8_PASNO</name>
<dbReference type="EMBL" id="CP144754">
    <property type="protein sequence ID" value="WVZ96125.1"/>
    <property type="molecule type" value="Genomic_DNA"/>
</dbReference>
<organism evidence="1 2">
    <name type="scientific">Paspalum notatum var. saurae</name>
    <dbReference type="NCBI Taxonomy" id="547442"/>
    <lineage>
        <taxon>Eukaryota</taxon>
        <taxon>Viridiplantae</taxon>
        <taxon>Streptophyta</taxon>
        <taxon>Embryophyta</taxon>
        <taxon>Tracheophyta</taxon>
        <taxon>Spermatophyta</taxon>
        <taxon>Magnoliopsida</taxon>
        <taxon>Liliopsida</taxon>
        <taxon>Poales</taxon>
        <taxon>Poaceae</taxon>
        <taxon>PACMAD clade</taxon>
        <taxon>Panicoideae</taxon>
        <taxon>Andropogonodae</taxon>
        <taxon>Paspaleae</taxon>
        <taxon>Paspalinae</taxon>
        <taxon>Paspalum</taxon>
    </lineage>
</organism>
<gene>
    <name evidence="1" type="ORF">U9M48_041800</name>
</gene>